<accession>A0A4P2VBV1</accession>
<dbReference type="InterPro" id="IPR022915">
    <property type="entry name" value="Peroxiredoxin_TDXH"/>
</dbReference>
<sequence length="223" mass="25284">MKVTTTHGPKTLPDDYAGKWLVLFSHPGDFTPVCTTEFYAFARRFDDFKALNAELLGLSVDTVPSHIQWIRWIKENLGIEIPFPIIADPMGFVSKQLGMIQAQSATNTVRAVFIIDPQGIIRTIIYYPLELGRNIDEILRALKGLQVIDREKVALPANWPHSEVVGENAIVPTAKTLQEANERLKQYKGFDWWLAYKPVPPEDVEIARKYLERASKKPTPIAK</sequence>
<dbReference type="GO" id="GO:0005829">
    <property type="term" value="C:cytosol"/>
    <property type="evidence" value="ECO:0007669"/>
    <property type="project" value="TreeGrafter"/>
</dbReference>
<dbReference type="InterPro" id="IPR019479">
    <property type="entry name" value="Peroxiredoxin_C"/>
</dbReference>
<dbReference type="GO" id="GO:0033554">
    <property type="term" value="P:cellular response to stress"/>
    <property type="evidence" value="ECO:0007669"/>
    <property type="project" value="TreeGrafter"/>
</dbReference>
<evidence type="ECO:0000259" key="10">
    <source>
        <dbReference type="PROSITE" id="PS51352"/>
    </source>
</evidence>
<comment type="function">
    <text evidence="8">Thiol-specific peroxidase that catalyzes the reduction of hydrogen peroxide and organic hydroperoxides to water and alcohols, respectively. Plays a role in cell protection against oxidative stress by detoxifying peroxides.</text>
</comment>
<dbReference type="PIRSF" id="PIRSF000239">
    <property type="entry name" value="AHPC"/>
    <property type="match status" value="1"/>
</dbReference>
<dbReference type="InterPro" id="IPR050217">
    <property type="entry name" value="Peroxiredoxin"/>
</dbReference>
<dbReference type="Pfam" id="PF00578">
    <property type="entry name" value="AhpC-TSA"/>
    <property type="match status" value="1"/>
</dbReference>
<dbReference type="SUPFAM" id="SSF52833">
    <property type="entry name" value="Thioredoxin-like"/>
    <property type="match status" value="1"/>
</dbReference>
<feature type="binding site" evidence="8">
    <location>
        <position position="110"/>
    </location>
    <ligand>
        <name>substrate</name>
    </ligand>
</feature>
<dbReference type="GO" id="GO:0042744">
    <property type="term" value="P:hydrogen peroxide catabolic process"/>
    <property type="evidence" value="ECO:0007669"/>
    <property type="project" value="TreeGrafter"/>
</dbReference>
<comment type="similarity">
    <text evidence="7 8">Belongs to the peroxiredoxin family. Prx6 subfamily.</text>
</comment>
<proteinExistence type="inferred from homology"/>
<keyword evidence="6 8" id="KW-0676">Redox-active center</keyword>
<dbReference type="PANTHER" id="PTHR10681:SF128">
    <property type="entry name" value="THIOREDOXIN-DEPENDENT PEROXIDE REDUCTASE, MITOCHONDRIAL"/>
    <property type="match status" value="1"/>
</dbReference>
<comment type="similarity">
    <text evidence="1">Belongs to the peroxiredoxin family. AhpC/Prx1 subfamily.</text>
</comment>
<keyword evidence="3 8" id="KW-0575">Peroxidase</keyword>
<keyword evidence="2 8" id="KW-0963">Cytoplasm</keyword>
<dbReference type="InterPro" id="IPR000866">
    <property type="entry name" value="AhpC/TSA"/>
</dbReference>
<dbReference type="Proteomes" id="UP000509448">
    <property type="component" value="Chromosome"/>
</dbReference>
<organism evidence="11 12">
    <name type="scientific">Conexivisphaera calida</name>
    <dbReference type="NCBI Taxonomy" id="1874277"/>
    <lineage>
        <taxon>Archaea</taxon>
        <taxon>Nitrososphaerota</taxon>
        <taxon>Conexivisphaeria</taxon>
        <taxon>Conexivisphaerales</taxon>
        <taxon>Conexivisphaeraceae</taxon>
        <taxon>Conexivisphaera</taxon>
    </lineage>
</organism>
<evidence type="ECO:0000256" key="1">
    <source>
        <dbReference type="ARBA" id="ARBA00009796"/>
    </source>
</evidence>
<evidence type="ECO:0000313" key="12">
    <source>
        <dbReference type="Proteomes" id="UP000509448"/>
    </source>
</evidence>
<evidence type="ECO:0000313" key="11">
    <source>
        <dbReference type="EMBL" id="BBE42016.1"/>
    </source>
</evidence>
<dbReference type="InterPro" id="IPR013766">
    <property type="entry name" value="Thioredoxin_domain"/>
</dbReference>
<dbReference type="GO" id="GO:0006979">
    <property type="term" value="P:response to oxidative stress"/>
    <property type="evidence" value="ECO:0007669"/>
    <property type="project" value="TreeGrafter"/>
</dbReference>
<dbReference type="Pfam" id="PF10417">
    <property type="entry name" value="1-cysPrx_C"/>
    <property type="match status" value="1"/>
</dbReference>
<comment type="subunit">
    <text evidence="8">Homodecamer. Pentamer of dimers that assemble into a ring structure.</text>
</comment>
<comment type="miscellaneous">
    <text evidence="8">The active site is a conserved redox-active cysteine residue, the peroxidatic cysteine (C(P)), which makes the nucleophilic attack on the peroxide substrate. The peroxide oxidizes the C(P)-SH to cysteine sulfenic acid (C(P)-SOH), which then reacts with another cysteine residue, the resolving cysteine (C(R)), to form a disulfide bridge. The disulfide is subsequently reduced by an appropriate electron donor to complete the catalytic cycle. In this 1-Cys peroxiredoxin, no C(R) is present and C(P) instead forms a disulfide with a cysteine from another protein or with a small thiol molecule.</text>
</comment>
<dbReference type="PROSITE" id="PS51352">
    <property type="entry name" value="THIOREDOXIN_2"/>
    <property type="match status" value="1"/>
</dbReference>
<keyword evidence="12" id="KW-1185">Reference proteome</keyword>
<keyword evidence="4 8" id="KW-0049">Antioxidant</keyword>
<dbReference type="InterPro" id="IPR024706">
    <property type="entry name" value="Peroxiredoxin_AhpC-typ"/>
</dbReference>
<feature type="domain" description="Thioredoxin" evidence="10">
    <location>
        <begin position="1"/>
        <end position="147"/>
    </location>
</feature>
<evidence type="ECO:0000256" key="3">
    <source>
        <dbReference type="ARBA" id="ARBA00022559"/>
    </source>
</evidence>
<evidence type="ECO:0000256" key="4">
    <source>
        <dbReference type="ARBA" id="ARBA00022862"/>
    </source>
</evidence>
<dbReference type="EC" id="1.11.1.24" evidence="8"/>
<keyword evidence="5 8" id="KW-0560">Oxidoreductase</keyword>
<comment type="caution">
    <text evidence="8">Lacks conserved residue(s) required for the propagation of feature annotation.</text>
</comment>
<dbReference type="CDD" id="cd03016">
    <property type="entry name" value="PRX_1cys"/>
    <property type="match status" value="1"/>
</dbReference>
<dbReference type="GO" id="GO:0045454">
    <property type="term" value="P:cell redox homeostasis"/>
    <property type="evidence" value="ECO:0007669"/>
    <property type="project" value="TreeGrafter"/>
</dbReference>
<dbReference type="Gene3D" id="3.30.1020.10">
    <property type="entry name" value="Antioxidant, Horf6, Chain A, domain2"/>
    <property type="match status" value="1"/>
</dbReference>
<dbReference type="GO" id="GO:0008379">
    <property type="term" value="F:thioredoxin peroxidase activity"/>
    <property type="evidence" value="ECO:0007669"/>
    <property type="project" value="TreeGrafter"/>
</dbReference>
<dbReference type="AlphaFoldDB" id="A0A4P2VBV1"/>
<dbReference type="EMBL" id="AP018732">
    <property type="protein sequence ID" value="BBE42016.1"/>
    <property type="molecule type" value="Genomic_DNA"/>
</dbReference>
<dbReference type="PANTHER" id="PTHR10681">
    <property type="entry name" value="THIOREDOXIN PEROXIDASE"/>
    <property type="match status" value="1"/>
</dbReference>
<name>A0A4P2VBV1_9ARCH</name>
<evidence type="ECO:0000256" key="7">
    <source>
        <dbReference type="ARBA" id="ARBA00025719"/>
    </source>
</evidence>
<feature type="active site" description="Cysteine sulfenic acid (-SOH) intermediate" evidence="8">
    <location>
        <position position="34"/>
    </location>
</feature>
<dbReference type="HAMAP" id="MF_00401">
    <property type="entry name" value="Peroxiredoxin"/>
    <property type="match status" value="1"/>
</dbReference>
<dbReference type="InterPro" id="IPR045020">
    <property type="entry name" value="PRX_1cys"/>
</dbReference>
<evidence type="ECO:0000256" key="6">
    <source>
        <dbReference type="ARBA" id="ARBA00023284"/>
    </source>
</evidence>
<dbReference type="Gene3D" id="3.40.30.10">
    <property type="entry name" value="Glutaredoxin"/>
    <property type="match status" value="1"/>
</dbReference>
<evidence type="ECO:0000256" key="5">
    <source>
        <dbReference type="ARBA" id="ARBA00023002"/>
    </source>
</evidence>
<reference evidence="11 12" key="1">
    <citation type="journal article" date="2019" name="ISME J.">
        <title>Isolation and characterization of a thermophilic sulfur- and iron-reducing thaumarchaeote from a terrestrial acidic hot spring.</title>
        <authorList>
            <person name="Kato S."/>
            <person name="Itoh T."/>
            <person name="Yuki M."/>
            <person name="Nagamori M."/>
            <person name="Ohnishi M."/>
            <person name="Uematsu K."/>
            <person name="Suzuki K."/>
            <person name="Takashina T."/>
            <person name="Ohkuma M."/>
        </authorList>
    </citation>
    <scope>NUCLEOTIDE SEQUENCE [LARGE SCALE GENOMIC DNA]</scope>
    <source>
        <strain evidence="11 12">NAS-02</strain>
    </source>
</reference>
<evidence type="ECO:0000256" key="9">
    <source>
        <dbReference type="PIRSR" id="PIRSR000239-1"/>
    </source>
</evidence>
<dbReference type="KEGG" id="ccai:NAS2_0627"/>
<dbReference type="NCBIfam" id="NF009668">
    <property type="entry name" value="PRK13189.1"/>
    <property type="match status" value="1"/>
</dbReference>
<comment type="catalytic activity">
    <reaction evidence="8">
        <text>a hydroperoxide + [thioredoxin]-dithiol = an alcohol + [thioredoxin]-disulfide + H2O</text>
        <dbReference type="Rhea" id="RHEA:62620"/>
        <dbReference type="Rhea" id="RHEA-COMP:10698"/>
        <dbReference type="Rhea" id="RHEA-COMP:10700"/>
        <dbReference type="ChEBI" id="CHEBI:15377"/>
        <dbReference type="ChEBI" id="CHEBI:29950"/>
        <dbReference type="ChEBI" id="CHEBI:30879"/>
        <dbReference type="ChEBI" id="CHEBI:35924"/>
        <dbReference type="ChEBI" id="CHEBI:50058"/>
        <dbReference type="EC" id="1.11.1.24"/>
    </reaction>
</comment>
<gene>
    <name evidence="11" type="ORF">NAS2_0627</name>
</gene>
<protein>
    <recommendedName>
        <fullName evidence="8">Peroxiredoxin</fullName>
        <ecNumber evidence="8">1.11.1.24</ecNumber>
    </recommendedName>
    <alternativeName>
        <fullName evidence="8">Thioredoxin-dependent peroxiredoxin</fullName>
    </alternativeName>
</protein>
<evidence type="ECO:0000256" key="2">
    <source>
        <dbReference type="ARBA" id="ARBA00022490"/>
    </source>
</evidence>
<evidence type="ECO:0000256" key="8">
    <source>
        <dbReference type="HAMAP-Rule" id="MF_00401"/>
    </source>
</evidence>
<feature type="active site" description="Cysteine sulfenic acid (-SOH) intermediate; for peroxidase activity" evidence="9">
    <location>
        <position position="34"/>
    </location>
</feature>
<dbReference type="InterPro" id="IPR036249">
    <property type="entry name" value="Thioredoxin-like_sf"/>
</dbReference>
<comment type="subcellular location">
    <subcellularLocation>
        <location evidence="8">Cytoplasm</location>
    </subcellularLocation>
</comment>